<organism evidence="1 2">
    <name type="scientific">Rhodococcus qingshengii</name>
    <dbReference type="NCBI Taxonomy" id="334542"/>
    <lineage>
        <taxon>Bacteria</taxon>
        <taxon>Bacillati</taxon>
        <taxon>Actinomycetota</taxon>
        <taxon>Actinomycetes</taxon>
        <taxon>Mycobacteriales</taxon>
        <taxon>Nocardiaceae</taxon>
        <taxon>Rhodococcus</taxon>
        <taxon>Rhodococcus erythropolis group</taxon>
    </lineage>
</organism>
<reference evidence="1 2" key="1">
    <citation type="submission" date="2017-07" db="EMBL/GenBank/DDBJ databases">
        <title>Draft sequence of Rhodococcus enclensis 23b-28.</title>
        <authorList>
            <person name="Besaury L."/>
            <person name="Sancelme M."/>
            <person name="Amato P."/>
            <person name="Lallement A."/>
            <person name="Delort A.-M."/>
        </authorList>
    </citation>
    <scope>NUCLEOTIDE SEQUENCE [LARGE SCALE GENOMIC DNA]</scope>
    <source>
        <strain evidence="1 2">23b-28</strain>
    </source>
</reference>
<dbReference type="Gene3D" id="3.40.50.1820">
    <property type="entry name" value="alpha/beta hydrolase"/>
    <property type="match status" value="2"/>
</dbReference>
<dbReference type="PANTHER" id="PTHR34853:SF1">
    <property type="entry name" value="LIPASE 5"/>
    <property type="match status" value="1"/>
</dbReference>
<dbReference type="GO" id="GO:0004806">
    <property type="term" value="F:triacylglycerol lipase activity"/>
    <property type="evidence" value="ECO:0007669"/>
    <property type="project" value="InterPro"/>
</dbReference>
<sequence>MVSRSGRTSVAAVVASILLSGLGWGSGVAVATADEPEVAGALESYGELSAAVFPVGAGETQRVVYRTLRTADRWGESSGSVFLPEGAPPAGGWPVISYAHGTLGSADQCAPSSTGFGPGEIEPIERWLEQGYAVVATDYSGVGTDGVLAYLDGHAAGANAVDIVRAAHELYGNVLSPRWMVAGLSEGGHAAYFAGHDATTRAPELDFRGSVVVAGPTHMEGLFPLGGPLFPDIGITGLVGYALYVLAGIDDQRPEENIREVLSPQGIEWMEKARTLCAGDLGRHIRAERIQLSSLFSRSVWTPRMYDLFREMMQVPVDGYDRPQRVVQSVSDTTVPVALTWAQLVDMRSRGTQFEYQELAGISHGQTTVASMDQTMEFIDRLMR</sequence>
<dbReference type="Proteomes" id="UP000230886">
    <property type="component" value="Unassembled WGS sequence"/>
</dbReference>
<dbReference type="EMBL" id="NOVD01000011">
    <property type="protein sequence ID" value="PCK26125.1"/>
    <property type="molecule type" value="Genomic_DNA"/>
</dbReference>
<dbReference type="PANTHER" id="PTHR34853">
    <property type="match status" value="1"/>
</dbReference>
<dbReference type="Pfam" id="PF03583">
    <property type="entry name" value="LIP"/>
    <property type="match status" value="1"/>
</dbReference>
<evidence type="ECO:0000313" key="2">
    <source>
        <dbReference type="Proteomes" id="UP000230886"/>
    </source>
</evidence>
<dbReference type="SUPFAM" id="SSF53474">
    <property type="entry name" value="alpha/beta-Hydrolases"/>
    <property type="match status" value="1"/>
</dbReference>
<comment type="caution">
    <text evidence="1">The sequence shown here is derived from an EMBL/GenBank/DDBJ whole genome shotgun (WGS) entry which is preliminary data.</text>
</comment>
<protein>
    <submittedName>
        <fullName evidence="1">Lipase</fullName>
    </submittedName>
</protein>
<name>A0A2A5J989_RHOSG</name>
<evidence type="ECO:0000313" key="1">
    <source>
        <dbReference type="EMBL" id="PCK26125.1"/>
    </source>
</evidence>
<proteinExistence type="predicted"/>
<dbReference type="InterPro" id="IPR005152">
    <property type="entry name" value="Lipase_secreted"/>
</dbReference>
<dbReference type="PIRSF" id="PIRSF029171">
    <property type="entry name" value="Esterase_LipA"/>
    <property type="match status" value="1"/>
</dbReference>
<dbReference type="RefSeq" id="WP_099697841.1">
    <property type="nucleotide sequence ID" value="NZ_NOVD01000011.1"/>
</dbReference>
<dbReference type="GO" id="GO:0016042">
    <property type="term" value="P:lipid catabolic process"/>
    <property type="evidence" value="ECO:0007669"/>
    <property type="project" value="InterPro"/>
</dbReference>
<accession>A0A2A5J989</accession>
<dbReference type="InterPro" id="IPR029058">
    <property type="entry name" value="AB_hydrolase_fold"/>
</dbReference>
<dbReference type="AlphaFoldDB" id="A0A2A5J989"/>
<gene>
    <name evidence="1" type="ORF">CHR55_17850</name>
</gene>